<accession>X0VDE4</accession>
<name>X0VDE4_9ZZZZ</name>
<evidence type="ECO:0000313" key="1">
    <source>
        <dbReference type="EMBL" id="GAG09287.1"/>
    </source>
</evidence>
<dbReference type="AlphaFoldDB" id="X0VDE4"/>
<comment type="caution">
    <text evidence="1">The sequence shown here is derived from an EMBL/GenBank/DDBJ whole genome shotgun (WGS) entry which is preliminary data.</text>
</comment>
<gene>
    <name evidence="1" type="ORF">S01H1_35133</name>
</gene>
<feature type="non-terminal residue" evidence="1">
    <location>
        <position position="271"/>
    </location>
</feature>
<reference evidence="1" key="1">
    <citation type="journal article" date="2014" name="Front. Microbiol.">
        <title>High frequency of phylogenetically diverse reductive dehalogenase-homologous genes in deep subseafloor sedimentary metagenomes.</title>
        <authorList>
            <person name="Kawai M."/>
            <person name="Futagami T."/>
            <person name="Toyoda A."/>
            <person name="Takaki Y."/>
            <person name="Nishi S."/>
            <person name="Hori S."/>
            <person name="Arai W."/>
            <person name="Tsubouchi T."/>
            <person name="Morono Y."/>
            <person name="Uchiyama I."/>
            <person name="Ito T."/>
            <person name="Fujiyama A."/>
            <person name="Inagaki F."/>
            <person name="Takami H."/>
        </authorList>
    </citation>
    <scope>NUCLEOTIDE SEQUENCE</scope>
    <source>
        <strain evidence="1">Expedition CK06-06</strain>
    </source>
</reference>
<protein>
    <submittedName>
        <fullName evidence="1">Uncharacterized protein</fullName>
    </submittedName>
</protein>
<sequence>MDDGPLREQVRTLARQLGADELAVRDQAEKALMELGVKALPHLPIASERMKAEMRQRIQRIRDRLEVQQAETATQGGLVSLTFKDQPLSVVLKKLEEQSGNKIVDFRDFRGQPKTDPPISVDLQEVPFWKALDEVLQQAGMSTYPYAIDDEGEPLRGVAFVAGSLGGQAKNRHTCYEGPFRMQPLNVVARRDLREPMASGLDLEIEIAWEPRLAPILLTVIGDSVQAVDSADQPIAVRAMGRRAIEVHGAASTFPLRLDLPERGAASIKRL</sequence>
<dbReference type="EMBL" id="BARS01021933">
    <property type="protein sequence ID" value="GAG09287.1"/>
    <property type="molecule type" value="Genomic_DNA"/>
</dbReference>
<organism evidence="1">
    <name type="scientific">marine sediment metagenome</name>
    <dbReference type="NCBI Taxonomy" id="412755"/>
    <lineage>
        <taxon>unclassified sequences</taxon>
        <taxon>metagenomes</taxon>
        <taxon>ecological metagenomes</taxon>
    </lineage>
</organism>
<proteinExistence type="predicted"/>